<feature type="domain" description="Rhodopsin" evidence="5">
    <location>
        <begin position="123"/>
        <end position="383"/>
    </location>
</feature>
<evidence type="ECO:0000256" key="3">
    <source>
        <dbReference type="SAM" id="MobiDB-lite"/>
    </source>
</evidence>
<evidence type="ECO:0000256" key="2">
    <source>
        <dbReference type="ARBA" id="ARBA00022475"/>
    </source>
</evidence>
<evidence type="ECO:0000256" key="1">
    <source>
        <dbReference type="ARBA" id="ARBA00004429"/>
    </source>
</evidence>
<dbReference type="GO" id="GO:0022857">
    <property type="term" value="F:transmembrane transporter activity"/>
    <property type="evidence" value="ECO:0007669"/>
    <property type="project" value="InterPro"/>
</dbReference>
<accession>A0A4S9F7B5</accession>
<feature type="transmembrane region" description="Helical" evidence="4">
    <location>
        <begin position="782"/>
        <end position="802"/>
    </location>
</feature>
<dbReference type="Pfam" id="PF20684">
    <property type="entry name" value="Fung_rhodopsin"/>
    <property type="match status" value="1"/>
</dbReference>
<feature type="transmembrane region" description="Helical" evidence="4">
    <location>
        <begin position="261"/>
        <end position="287"/>
    </location>
</feature>
<keyword evidence="4" id="KW-0812">Transmembrane</keyword>
<feature type="transmembrane region" description="Helical" evidence="4">
    <location>
        <begin position="665"/>
        <end position="684"/>
    </location>
</feature>
<feature type="transmembrane region" description="Helical" evidence="4">
    <location>
        <begin position="496"/>
        <end position="517"/>
    </location>
</feature>
<gene>
    <name evidence="6" type="ORF">D6D10_01900</name>
</gene>
<protein>
    <submittedName>
        <fullName evidence="6">MFS general substrate transporter</fullName>
    </submittedName>
</protein>
<sequence>MASQSCQLLDSTAAALYRRLVGKERAVAREGFVIKTYTTPTHALRATPTITDSTVIVHATPRSGEWVDSLSYRSPLANSSLDMSDQDQNQGMTISGGGYDSRSSAVFAVTVAMITCSTVFVFARMVSRAGVVKKVLLDDYFMLVAWLLAFGLSFSICFGTFVGLGRHEDDVLSSWQGSLRRSQYAFSVLYNPALMAEKTSILVFYLSLSKTNRTFRWATIATLFVVNAAGIALTLVTLFQCSPVGAAFRYPVPAVHHCTDIITIYLSSAPVNIITDLAILFLPMPILTSMRLPKKQKTILVITFGFGLFVAIVDIVRIAYLQSASTYRLNQILHFQKDSSTGRDADVTDFSWYASYSFMWSAIEVNVGIMCACVPALKPLVSRFMPHLLRDEGDVTEKHSSVDRMPTFEMAVAQRIPSMPDPAYLTTQPSREPAEEGDMGMMDFLTTPDMGNNTLERSQTMLTNSTRNTRAETPTFFDFVNMKNRKSFVHMTARESLFPVIMVTVLFFIWGFEYGLLDVLNRQFQEVSHMSPAQSVSIHSAYFAGYFFGPLTFGRLALKHYGFKACYIIGLSIYACGILVFWPAAVLTSFPAFIIVNFIVGLGLSTLEISANPFIALCGPMEYVEVRLNLSQGFQAIGTVVAPLIAQKALFGQSNDAPSLINTQWAYLGISLFTVALAVAFFYVPLPEATDQELEDACERMDNANYASVGGVRVIWYTLALGALAMFCYVGAQEVLATTFDSYLAIVAPTFNETNYMAIGHTLFAASRFVAAGAGLVIKPRLLLVFFLTGTIVFSALAMNFTGSTATAMALMVFFFEGPLFALMFAQSIRGMGKYTKDGSVVLIAAVCGGGVFPGLSYVASKAQNSQYALCVSVAGFTGATLLPFFLNFNPLARTLCDPLKDPSELTEEDLPGSSTSSVASRALSFFSIRRKSAGEMKTEWRERQASADSTASPGAYPL</sequence>
<dbReference type="Pfam" id="PF07690">
    <property type="entry name" value="MFS_1"/>
    <property type="match status" value="1"/>
</dbReference>
<reference evidence="6 7" key="1">
    <citation type="submission" date="2018-10" db="EMBL/GenBank/DDBJ databases">
        <title>Fifty Aureobasidium pullulans genomes reveal a recombining polyextremotolerant generalist.</title>
        <authorList>
            <person name="Gostincar C."/>
            <person name="Turk M."/>
            <person name="Zajc J."/>
            <person name="Gunde-Cimerman N."/>
        </authorList>
    </citation>
    <scope>NUCLEOTIDE SEQUENCE [LARGE SCALE GENOMIC DNA]</scope>
    <source>
        <strain evidence="6 7">EXF-9785</strain>
    </source>
</reference>
<dbReference type="InterPro" id="IPR049326">
    <property type="entry name" value="Rhodopsin_dom_fungi"/>
</dbReference>
<feature type="transmembrane region" description="Helical" evidence="4">
    <location>
        <begin position="299"/>
        <end position="320"/>
    </location>
</feature>
<dbReference type="SUPFAM" id="SSF103473">
    <property type="entry name" value="MFS general substrate transporter"/>
    <property type="match status" value="1"/>
</dbReference>
<dbReference type="InterPro" id="IPR050375">
    <property type="entry name" value="MFS_TsgA-like"/>
</dbReference>
<feature type="transmembrane region" description="Helical" evidence="4">
    <location>
        <begin position="143"/>
        <end position="164"/>
    </location>
</feature>
<feature type="transmembrane region" description="Helical" evidence="4">
    <location>
        <begin position="866"/>
        <end position="887"/>
    </location>
</feature>
<evidence type="ECO:0000256" key="4">
    <source>
        <dbReference type="SAM" id="Phobius"/>
    </source>
</evidence>
<feature type="transmembrane region" description="Helical" evidence="4">
    <location>
        <begin position="756"/>
        <end position="777"/>
    </location>
</feature>
<dbReference type="Proteomes" id="UP000308953">
    <property type="component" value="Unassembled WGS sequence"/>
</dbReference>
<dbReference type="InterPro" id="IPR011701">
    <property type="entry name" value="MFS"/>
</dbReference>
<feature type="transmembrane region" description="Helical" evidence="4">
    <location>
        <begin position="105"/>
        <end position="123"/>
    </location>
</feature>
<feature type="region of interest" description="Disordered" evidence="3">
    <location>
        <begin position="934"/>
        <end position="959"/>
    </location>
</feature>
<evidence type="ECO:0000313" key="7">
    <source>
        <dbReference type="Proteomes" id="UP000308953"/>
    </source>
</evidence>
<feature type="transmembrane region" description="Helical" evidence="4">
    <location>
        <begin position="714"/>
        <end position="736"/>
    </location>
</feature>
<dbReference type="AlphaFoldDB" id="A0A4S9F7B5"/>
<comment type="caution">
    <text evidence="6">The sequence shown here is derived from an EMBL/GenBank/DDBJ whole genome shotgun (WGS) entry which is preliminary data.</text>
</comment>
<keyword evidence="4" id="KW-0472">Membrane</keyword>
<comment type="subcellular location">
    <subcellularLocation>
        <location evidence="1">Cell inner membrane</location>
        <topology evidence="1">Multi-pass membrane protein</topology>
    </subcellularLocation>
</comment>
<keyword evidence="4" id="KW-1133">Transmembrane helix</keyword>
<dbReference type="InterPro" id="IPR036259">
    <property type="entry name" value="MFS_trans_sf"/>
</dbReference>
<feature type="transmembrane region" description="Helical" evidence="4">
    <location>
        <begin position="590"/>
        <end position="607"/>
    </location>
</feature>
<feature type="compositionally biased region" description="Basic and acidic residues" evidence="3">
    <location>
        <begin position="934"/>
        <end position="946"/>
    </location>
</feature>
<feature type="transmembrane region" description="Helical" evidence="4">
    <location>
        <begin position="537"/>
        <end position="558"/>
    </location>
</feature>
<dbReference type="PANTHER" id="PTHR43702">
    <property type="entry name" value="L-FUCOSE-PROTON SYMPORTER"/>
    <property type="match status" value="1"/>
</dbReference>
<dbReference type="GO" id="GO:0005886">
    <property type="term" value="C:plasma membrane"/>
    <property type="evidence" value="ECO:0007669"/>
    <property type="project" value="UniProtKB-SubCell"/>
</dbReference>
<keyword evidence="2" id="KW-1003">Cell membrane</keyword>
<feature type="transmembrane region" description="Helical" evidence="4">
    <location>
        <begin position="628"/>
        <end position="645"/>
    </location>
</feature>
<feature type="transmembrane region" description="Helical" evidence="4">
    <location>
        <begin position="220"/>
        <end position="241"/>
    </location>
</feature>
<proteinExistence type="predicted"/>
<dbReference type="Gene3D" id="1.20.1250.20">
    <property type="entry name" value="MFS general substrate transporter like domains"/>
    <property type="match status" value="2"/>
</dbReference>
<evidence type="ECO:0000313" key="6">
    <source>
        <dbReference type="EMBL" id="THX42543.1"/>
    </source>
</evidence>
<feature type="transmembrane region" description="Helical" evidence="4">
    <location>
        <begin position="808"/>
        <end position="829"/>
    </location>
</feature>
<feature type="transmembrane region" description="Helical" evidence="4">
    <location>
        <begin position="184"/>
        <end position="208"/>
    </location>
</feature>
<name>A0A4S9F7B5_AURPU</name>
<dbReference type="EMBL" id="QZAV01000020">
    <property type="protein sequence ID" value="THX42543.1"/>
    <property type="molecule type" value="Genomic_DNA"/>
</dbReference>
<feature type="transmembrane region" description="Helical" evidence="4">
    <location>
        <begin position="841"/>
        <end position="860"/>
    </location>
</feature>
<evidence type="ECO:0000259" key="5">
    <source>
        <dbReference type="Pfam" id="PF20684"/>
    </source>
</evidence>
<dbReference type="PANTHER" id="PTHR43702:SF13">
    <property type="entry name" value="MONOSACCHARIDE TRANSPORTER, PUTATIVE (AFU_ORTHOLOGUE AFUA_4G06630)-RELATED"/>
    <property type="match status" value="1"/>
</dbReference>
<organism evidence="6 7">
    <name type="scientific">Aureobasidium pullulans</name>
    <name type="common">Black yeast</name>
    <name type="synonym">Pullularia pullulans</name>
    <dbReference type="NCBI Taxonomy" id="5580"/>
    <lineage>
        <taxon>Eukaryota</taxon>
        <taxon>Fungi</taxon>
        <taxon>Dikarya</taxon>
        <taxon>Ascomycota</taxon>
        <taxon>Pezizomycotina</taxon>
        <taxon>Dothideomycetes</taxon>
        <taxon>Dothideomycetidae</taxon>
        <taxon>Dothideales</taxon>
        <taxon>Saccotheciaceae</taxon>
        <taxon>Aureobasidium</taxon>
    </lineage>
</organism>
<feature type="transmembrane region" description="Helical" evidence="4">
    <location>
        <begin position="565"/>
        <end position="584"/>
    </location>
</feature>